<name>A0ACC0X1D2_9ROSI</name>
<organism evidence="1 2">
    <name type="scientific">Pistacia integerrima</name>
    <dbReference type="NCBI Taxonomy" id="434235"/>
    <lineage>
        <taxon>Eukaryota</taxon>
        <taxon>Viridiplantae</taxon>
        <taxon>Streptophyta</taxon>
        <taxon>Embryophyta</taxon>
        <taxon>Tracheophyta</taxon>
        <taxon>Spermatophyta</taxon>
        <taxon>Magnoliopsida</taxon>
        <taxon>eudicotyledons</taxon>
        <taxon>Gunneridae</taxon>
        <taxon>Pentapetalae</taxon>
        <taxon>rosids</taxon>
        <taxon>malvids</taxon>
        <taxon>Sapindales</taxon>
        <taxon>Anacardiaceae</taxon>
        <taxon>Pistacia</taxon>
    </lineage>
</organism>
<gene>
    <name evidence="1" type="ORF">Pint_30560</name>
</gene>
<comment type="caution">
    <text evidence="1">The sequence shown here is derived from an EMBL/GenBank/DDBJ whole genome shotgun (WGS) entry which is preliminary data.</text>
</comment>
<dbReference type="Proteomes" id="UP001163603">
    <property type="component" value="Chromosome 15"/>
</dbReference>
<keyword evidence="2" id="KW-1185">Reference proteome</keyword>
<proteinExistence type="predicted"/>
<dbReference type="EMBL" id="CM047750">
    <property type="protein sequence ID" value="KAJ0007975.1"/>
    <property type="molecule type" value="Genomic_DNA"/>
</dbReference>
<accession>A0ACC0X1D2</accession>
<reference evidence="2" key="1">
    <citation type="journal article" date="2023" name="G3 (Bethesda)">
        <title>Genome assembly and association tests identify interacting loci associated with vigor, precocity, and sex in interspecific pistachio rootstocks.</title>
        <authorList>
            <person name="Palmer W."/>
            <person name="Jacygrad E."/>
            <person name="Sagayaradj S."/>
            <person name="Cavanaugh K."/>
            <person name="Han R."/>
            <person name="Bertier L."/>
            <person name="Beede B."/>
            <person name="Kafkas S."/>
            <person name="Golino D."/>
            <person name="Preece J."/>
            <person name="Michelmore R."/>
        </authorList>
    </citation>
    <scope>NUCLEOTIDE SEQUENCE [LARGE SCALE GENOMIC DNA]</scope>
</reference>
<protein>
    <submittedName>
        <fullName evidence="1">Uncharacterized protein</fullName>
    </submittedName>
</protein>
<evidence type="ECO:0000313" key="2">
    <source>
        <dbReference type="Proteomes" id="UP001163603"/>
    </source>
</evidence>
<sequence>MFGPDLGELAYGSGDAVVLSNDVALVGPDGDAAGLPMSCAPEAWLRIYTVTQHMKIWYFNFKKQELEVEIS</sequence>
<evidence type="ECO:0000313" key="1">
    <source>
        <dbReference type="EMBL" id="KAJ0007975.1"/>
    </source>
</evidence>